<keyword evidence="2" id="KW-0233">DNA recombination</keyword>
<evidence type="ECO:0000259" key="5">
    <source>
        <dbReference type="PROSITE" id="PS51737"/>
    </source>
</evidence>
<protein>
    <submittedName>
        <fullName evidence="6">Recombinase family protein</fullName>
    </submittedName>
</protein>
<feature type="coiled-coil region" evidence="3">
    <location>
        <begin position="406"/>
        <end position="466"/>
    </location>
</feature>
<evidence type="ECO:0000256" key="1">
    <source>
        <dbReference type="ARBA" id="ARBA00023125"/>
    </source>
</evidence>
<evidence type="ECO:0000256" key="3">
    <source>
        <dbReference type="SAM" id="Coils"/>
    </source>
</evidence>
<dbReference type="InterPro" id="IPR006119">
    <property type="entry name" value="Resolv_N"/>
</dbReference>
<name>A0ABS2D874_9SPHN</name>
<evidence type="ECO:0000313" key="6">
    <source>
        <dbReference type="EMBL" id="MBM6577144.1"/>
    </source>
</evidence>
<proteinExistence type="predicted"/>
<gene>
    <name evidence="6" type="ORF">ILT43_12245</name>
</gene>
<accession>A0ABS2D874</accession>
<keyword evidence="7" id="KW-1185">Reference proteome</keyword>
<dbReference type="InterPro" id="IPR038109">
    <property type="entry name" value="DNA_bind_recomb_sf"/>
</dbReference>
<feature type="domain" description="Resolvase/invertase-type recombinase catalytic" evidence="4">
    <location>
        <begin position="4"/>
        <end position="168"/>
    </location>
</feature>
<dbReference type="PROSITE" id="PS51737">
    <property type="entry name" value="RECOMBINASE_DNA_BIND"/>
    <property type="match status" value="1"/>
</dbReference>
<dbReference type="PROSITE" id="PS51736">
    <property type="entry name" value="RECOMBINASES_3"/>
    <property type="match status" value="1"/>
</dbReference>
<dbReference type="CDD" id="cd00338">
    <property type="entry name" value="Ser_Recombinase"/>
    <property type="match status" value="1"/>
</dbReference>
<dbReference type="InterPro" id="IPR025827">
    <property type="entry name" value="Zn_ribbon_recom_dom"/>
</dbReference>
<evidence type="ECO:0000256" key="2">
    <source>
        <dbReference type="ARBA" id="ARBA00023172"/>
    </source>
</evidence>
<evidence type="ECO:0000313" key="7">
    <source>
        <dbReference type="Proteomes" id="UP000763641"/>
    </source>
</evidence>
<dbReference type="Proteomes" id="UP000763641">
    <property type="component" value="Unassembled WGS sequence"/>
</dbReference>
<dbReference type="RefSeq" id="WP_204199242.1">
    <property type="nucleotide sequence ID" value="NZ_JAFEMC010000003.1"/>
</dbReference>
<dbReference type="Gene3D" id="3.90.1750.20">
    <property type="entry name" value="Putative Large Serine Recombinase, Chain B, Domain 2"/>
    <property type="match status" value="1"/>
</dbReference>
<keyword evidence="1" id="KW-0238">DNA-binding</keyword>
<dbReference type="PANTHER" id="PTHR30461">
    <property type="entry name" value="DNA-INVERTASE FROM LAMBDOID PROPHAGE"/>
    <property type="match status" value="1"/>
</dbReference>
<dbReference type="Pfam" id="PF07508">
    <property type="entry name" value="Recombinase"/>
    <property type="match status" value="1"/>
</dbReference>
<organism evidence="6 7">
    <name type="scientific">Sphingomonas longa</name>
    <dbReference type="NCBI Taxonomy" id="2778730"/>
    <lineage>
        <taxon>Bacteria</taxon>
        <taxon>Pseudomonadati</taxon>
        <taxon>Pseudomonadota</taxon>
        <taxon>Alphaproteobacteria</taxon>
        <taxon>Sphingomonadales</taxon>
        <taxon>Sphingomonadaceae</taxon>
        <taxon>Sphingomonas</taxon>
    </lineage>
</organism>
<comment type="caution">
    <text evidence="6">The sequence shown here is derived from an EMBL/GenBank/DDBJ whole genome shotgun (WGS) entry which is preliminary data.</text>
</comment>
<dbReference type="PANTHER" id="PTHR30461:SF2">
    <property type="entry name" value="SERINE RECOMBINASE PINE-RELATED"/>
    <property type="match status" value="1"/>
</dbReference>
<dbReference type="Pfam" id="PF00239">
    <property type="entry name" value="Resolvase"/>
    <property type="match status" value="1"/>
</dbReference>
<evidence type="ECO:0000259" key="4">
    <source>
        <dbReference type="PROSITE" id="PS51736"/>
    </source>
</evidence>
<dbReference type="InterPro" id="IPR011109">
    <property type="entry name" value="DNA_bind_recombinase_dom"/>
</dbReference>
<keyword evidence="3" id="KW-0175">Coiled coil</keyword>
<dbReference type="Gene3D" id="3.40.50.1390">
    <property type="entry name" value="Resolvase, N-terminal catalytic domain"/>
    <property type="match status" value="1"/>
</dbReference>
<dbReference type="InterPro" id="IPR036162">
    <property type="entry name" value="Resolvase-like_N_sf"/>
</dbReference>
<dbReference type="Pfam" id="PF13408">
    <property type="entry name" value="Zn_ribbon_recom"/>
    <property type="match status" value="1"/>
</dbReference>
<dbReference type="EMBL" id="JAFEMC010000003">
    <property type="protein sequence ID" value="MBM6577144.1"/>
    <property type="molecule type" value="Genomic_DNA"/>
</dbReference>
<dbReference type="SMART" id="SM00857">
    <property type="entry name" value="Resolvase"/>
    <property type="match status" value="1"/>
</dbReference>
<dbReference type="SUPFAM" id="SSF53041">
    <property type="entry name" value="Resolvase-like"/>
    <property type="match status" value="1"/>
</dbReference>
<sequence>MSIPAFIYARFSSLEQGRGTSLVRQFENGRKYALKKGWLLDPDREISDKGRSAFHGANRAEGGALYDFERQVEKGFYRNGAVFVVEHFDRISRQGWEEVHAFLKLCTSHGVSVAIIDDDRYYPAGQRIDGGTIMELVFKAEGARAESKKKSERGLDNWSRKIAAIQDGNRSTKIGLVPGWMDRDPTTNEPVLNDHRTKVLREIYDLYVEGHGLPSIVAMLNARKEPSWSMGQRGSGNGWNTAYLHKLLTNRAVLGEYVPMSRTHSGAVEVSKGLVVPNHYPQAIPAELFDRVTAVRKLRQRSGGPAEGNVSNLFSGSAFCQCGAPMYFQSQQKAGRPTNHKSKLDGRKLSYTSGVNRSYLRCNNNRRKHECGNGLSFRYETLEPAILDAVLAVAIDDKKFSVPDHVAALSAAVSEAERLLEGKRQNLKSIVDTLGEHFIRALAVKAAEIEAEIDVEEAQLKTMREDLARERGGANPEEHLARVREVKDSINSEDKDARYSARVRVKQALAFLTRSTFGADGTITVMLQNGLMAWRFNRAGEPIGEPVDLRNRLDLHRGIPGPQSLIDDVRRRMPAVERMPVDPSLQQWKHKAR</sequence>
<dbReference type="InterPro" id="IPR050639">
    <property type="entry name" value="SSR_resolvase"/>
</dbReference>
<feature type="domain" description="Recombinase" evidence="5">
    <location>
        <begin position="178"/>
        <end position="302"/>
    </location>
</feature>
<reference evidence="6 7" key="1">
    <citation type="submission" date="2020-12" db="EMBL/GenBank/DDBJ databases">
        <title>Sphingomonas sp.</title>
        <authorList>
            <person name="Kim M.K."/>
        </authorList>
    </citation>
    <scope>NUCLEOTIDE SEQUENCE [LARGE SCALE GENOMIC DNA]</scope>
    <source>
        <strain evidence="6 7">BT552</strain>
    </source>
</reference>